<keyword evidence="2" id="KW-0472">Membrane</keyword>
<evidence type="ECO:0000313" key="4">
    <source>
        <dbReference type="EMBL" id="CAD9145165.1"/>
    </source>
</evidence>
<proteinExistence type="predicted"/>
<evidence type="ECO:0000256" key="2">
    <source>
        <dbReference type="SAM" id="Phobius"/>
    </source>
</evidence>
<keyword evidence="2" id="KW-0812">Transmembrane</keyword>
<feature type="transmembrane region" description="Helical" evidence="2">
    <location>
        <begin position="261"/>
        <end position="283"/>
    </location>
</feature>
<organism evidence="3">
    <name type="scientific">Neobodo designis</name>
    <name type="common">Flagellated protozoan</name>
    <name type="synonym">Bodo designis</name>
    <dbReference type="NCBI Taxonomy" id="312471"/>
    <lineage>
        <taxon>Eukaryota</taxon>
        <taxon>Discoba</taxon>
        <taxon>Euglenozoa</taxon>
        <taxon>Kinetoplastea</taxon>
        <taxon>Metakinetoplastina</taxon>
        <taxon>Neobodonida</taxon>
        <taxon>Neobodo</taxon>
    </lineage>
</organism>
<feature type="region of interest" description="Disordered" evidence="1">
    <location>
        <begin position="81"/>
        <end position="101"/>
    </location>
</feature>
<name>A0A6U4WLD5_NEODS</name>
<accession>A0A6U4WLD5</accession>
<gene>
    <name evidence="3" type="ORF">NDES1114_LOCUS29813</name>
    <name evidence="4" type="ORF">NDES1114_LOCUS29824</name>
</gene>
<evidence type="ECO:0000256" key="1">
    <source>
        <dbReference type="SAM" id="MobiDB-lite"/>
    </source>
</evidence>
<dbReference type="AlphaFoldDB" id="A0A6U4WLD5"/>
<protein>
    <submittedName>
        <fullName evidence="3">Uncharacterized protein</fullName>
    </submittedName>
</protein>
<sequence>MSTANGERATYSAFHRTLLEQIHATSDFDKTSRLIGLLEDIEAAYAQAAQTGATDWWHPREAGYLQRLDDILATPDAAPIRRPAGPHVVNNESSSNTGGRGADTVMATLQARTDTAINAVAAWWMSSRIRSWCSGAVAGVGGSSAIAYVGLQAGQWVANSGVVQSYFVSSAATKVCDTLLALPRSIVDPFAALLAPTFAFATRHSLPELAALGGLGWAFLRSHRNYTEIVRAHANDFSPDDDDGEYPQRRRPATVEMQRALWMHHATTAAIGAAFCAVAFSYVRKTLWQLNDAARATGDDVFLTVRPDRVRLAPAHQEHLALVYREPLDAAAGRSVSVVTVNNTDLVEGARVPGTSGRAASGWRGDELRLSGGEMAVVKGCHGVGLPKDMWRTALYVYDGQRCGFVKIPWDGAHVNVSALLPHLSLVSDRCANLTHVVD</sequence>
<dbReference type="EMBL" id="HBGF01044537">
    <property type="protein sequence ID" value="CAD9145165.1"/>
    <property type="molecule type" value="Transcribed_RNA"/>
</dbReference>
<evidence type="ECO:0000313" key="3">
    <source>
        <dbReference type="EMBL" id="CAD9145143.1"/>
    </source>
</evidence>
<keyword evidence="2" id="KW-1133">Transmembrane helix</keyword>
<dbReference type="EMBL" id="HBGF01044526">
    <property type="protein sequence ID" value="CAD9145143.1"/>
    <property type="molecule type" value="Transcribed_RNA"/>
</dbReference>
<reference evidence="3" key="1">
    <citation type="submission" date="2021-01" db="EMBL/GenBank/DDBJ databases">
        <authorList>
            <person name="Corre E."/>
            <person name="Pelletier E."/>
            <person name="Niang G."/>
            <person name="Scheremetjew M."/>
            <person name="Finn R."/>
            <person name="Kale V."/>
            <person name="Holt S."/>
            <person name="Cochrane G."/>
            <person name="Meng A."/>
            <person name="Brown T."/>
            <person name="Cohen L."/>
        </authorList>
    </citation>
    <scope>NUCLEOTIDE SEQUENCE</scope>
    <source>
        <strain evidence="3">CCAP 1951/1</strain>
    </source>
</reference>